<dbReference type="RefSeq" id="WP_069715989.1">
    <property type="nucleotide sequence ID" value="NZ_MJEH01000006.1"/>
</dbReference>
<reference evidence="2 3" key="1">
    <citation type="submission" date="2016-08" db="EMBL/GenBank/DDBJ databases">
        <title>Genome of Bacillus solimangrovi GH2-4.</title>
        <authorList>
            <person name="Lim S."/>
            <person name="Kim B.-C."/>
        </authorList>
    </citation>
    <scope>NUCLEOTIDE SEQUENCE [LARGE SCALE GENOMIC DNA]</scope>
    <source>
        <strain evidence="2 3">GH2-4</strain>
    </source>
</reference>
<comment type="caution">
    <text evidence="2">The sequence shown here is derived from an EMBL/GenBank/DDBJ whole genome shotgun (WGS) entry which is preliminary data.</text>
</comment>
<sequence>MFEYMYFPEDKTEYIPSIFMLLLVVVASVLFIVIFKRISRRQLAQAKKLEEQLEIEGIQRESTSNSPN</sequence>
<evidence type="ECO:0000256" key="1">
    <source>
        <dbReference type="SAM" id="Phobius"/>
    </source>
</evidence>
<dbReference type="Proteomes" id="UP000095209">
    <property type="component" value="Unassembled WGS sequence"/>
</dbReference>
<evidence type="ECO:0000313" key="2">
    <source>
        <dbReference type="EMBL" id="OEH94021.1"/>
    </source>
</evidence>
<dbReference type="AlphaFoldDB" id="A0A1E5LIY1"/>
<name>A0A1E5LIY1_9BACI</name>
<keyword evidence="1" id="KW-1133">Transmembrane helix</keyword>
<keyword evidence="1" id="KW-0472">Membrane</keyword>
<organism evidence="2 3">
    <name type="scientific">Bacillus solimangrovi</name>
    <dbReference type="NCBI Taxonomy" id="1305675"/>
    <lineage>
        <taxon>Bacteria</taxon>
        <taxon>Bacillati</taxon>
        <taxon>Bacillota</taxon>
        <taxon>Bacilli</taxon>
        <taxon>Bacillales</taxon>
        <taxon>Bacillaceae</taxon>
        <taxon>Bacillus</taxon>
    </lineage>
</organism>
<evidence type="ECO:0000313" key="3">
    <source>
        <dbReference type="Proteomes" id="UP000095209"/>
    </source>
</evidence>
<proteinExistence type="predicted"/>
<keyword evidence="1" id="KW-0812">Transmembrane</keyword>
<accession>A0A1E5LIY1</accession>
<gene>
    <name evidence="2" type="ORF">BFG57_10265</name>
</gene>
<dbReference type="OrthoDB" id="2390218at2"/>
<feature type="transmembrane region" description="Helical" evidence="1">
    <location>
        <begin position="14"/>
        <end position="35"/>
    </location>
</feature>
<keyword evidence="3" id="KW-1185">Reference proteome</keyword>
<dbReference type="EMBL" id="MJEH01000006">
    <property type="protein sequence ID" value="OEH94021.1"/>
    <property type="molecule type" value="Genomic_DNA"/>
</dbReference>
<protein>
    <submittedName>
        <fullName evidence="2">Uncharacterized protein</fullName>
    </submittedName>
</protein>